<dbReference type="Gene3D" id="3.40.50.620">
    <property type="entry name" value="HUPs"/>
    <property type="match status" value="1"/>
</dbReference>
<feature type="domain" description="Glutamyl/glutaminyl-tRNA synthetase class Ib anti-codon binding" evidence="12">
    <location>
        <begin position="406"/>
        <end position="478"/>
    </location>
</feature>
<dbReference type="HAMAP" id="MF_02076">
    <property type="entry name" value="Glu_tRNA_synth_type2"/>
    <property type="match status" value="1"/>
</dbReference>
<dbReference type="Pfam" id="PF20974">
    <property type="entry name" value="tRNA-synt_1c_C2"/>
    <property type="match status" value="1"/>
</dbReference>
<evidence type="ECO:0000256" key="10">
    <source>
        <dbReference type="HAMAP-Rule" id="MF_02076"/>
    </source>
</evidence>
<dbReference type="SUPFAM" id="SSF50715">
    <property type="entry name" value="Ribosomal protein L25-like"/>
    <property type="match status" value="1"/>
</dbReference>
<dbReference type="GO" id="GO:0005524">
    <property type="term" value="F:ATP binding"/>
    <property type="evidence" value="ECO:0007669"/>
    <property type="project" value="UniProtKB-UniRule"/>
</dbReference>
<evidence type="ECO:0000256" key="1">
    <source>
        <dbReference type="ARBA" id="ARBA00004496"/>
    </source>
</evidence>
<dbReference type="GO" id="GO:0032991">
    <property type="term" value="C:protein-containing complex"/>
    <property type="evidence" value="ECO:0007669"/>
    <property type="project" value="UniProtKB-ARBA"/>
</dbReference>
<dbReference type="InterPro" id="IPR001412">
    <property type="entry name" value="aa-tRNA-synth_I_CS"/>
</dbReference>
<dbReference type="InterPro" id="IPR014729">
    <property type="entry name" value="Rossmann-like_a/b/a_fold"/>
</dbReference>
<keyword evidence="8 10" id="KW-0030">Aminoacyl-tRNA synthetase</keyword>
<dbReference type="InterPro" id="IPR020058">
    <property type="entry name" value="Glu/Gln-tRNA-synth_Ib_cat-dom"/>
</dbReference>
<dbReference type="GO" id="GO:0043604">
    <property type="term" value="P:amide biosynthetic process"/>
    <property type="evidence" value="ECO:0007669"/>
    <property type="project" value="TreeGrafter"/>
</dbReference>
<keyword evidence="5 10" id="KW-0547">Nucleotide-binding</keyword>
<evidence type="ECO:0000256" key="9">
    <source>
        <dbReference type="ARBA" id="ARBA00048351"/>
    </source>
</evidence>
<feature type="domain" description="Glutamyl/glutaminyl-tRNA synthetase class Ib catalytic" evidence="11">
    <location>
        <begin position="101"/>
        <end position="399"/>
    </location>
</feature>
<dbReference type="GO" id="GO:0004818">
    <property type="term" value="F:glutamate-tRNA ligase activity"/>
    <property type="evidence" value="ECO:0007669"/>
    <property type="project" value="UniProtKB-UniRule"/>
</dbReference>
<feature type="short sequence motif" description="'HIGH' region" evidence="10">
    <location>
        <begin position="107"/>
        <end position="117"/>
    </location>
</feature>
<comment type="subcellular location">
    <subcellularLocation>
        <location evidence="1 10">Cytoplasm</location>
    </subcellularLocation>
</comment>
<reference evidence="14" key="1">
    <citation type="submission" date="2022-04" db="EMBL/GenBank/DDBJ databases">
        <title>Complete genome of Methanoplanus endosymbiosus DSM 3599.</title>
        <authorList>
            <person name="Chen S.-C."/>
            <person name="You Y.-T."/>
            <person name="Zhou Y.-Z."/>
            <person name="Lai M.-C."/>
        </authorList>
    </citation>
    <scope>NUCLEOTIDE SEQUENCE</scope>
    <source>
        <strain evidence="14">DSM 3599</strain>
    </source>
</reference>
<evidence type="ECO:0000259" key="13">
    <source>
        <dbReference type="Pfam" id="PF20974"/>
    </source>
</evidence>
<organism evidence="14 15">
    <name type="scientific">Methanoplanus endosymbiosus</name>
    <dbReference type="NCBI Taxonomy" id="33865"/>
    <lineage>
        <taxon>Archaea</taxon>
        <taxon>Methanobacteriati</taxon>
        <taxon>Methanobacteriota</taxon>
        <taxon>Stenosarchaea group</taxon>
        <taxon>Methanomicrobia</taxon>
        <taxon>Methanomicrobiales</taxon>
        <taxon>Methanomicrobiaceae</taxon>
        <taxon>Methanoplanus</taxon>
    </lineage>
</organism>
<dbReference type="PANTHER" id="PTHR43097:SF5">
    <property type="entry name" value="GLUTAMATE--TRNA LIGASE"/>
    <property type="match status" value="1"/>
</dbReference>
<dbReference type="NCBIfam" id="NF003169">
    <property type="entry name" value="PRK04156.1"/>
    <property type="match status" value="1"/>
</dbReference>
<dbReference type="EC" id="6.1.1.17" evidence="10"/>
<dbReference type="InterPro" id="IPR049437">
    <property type="entry name" value="tRNA-synt_1c_C2"/>
</dbReference>
<evidence type="ECO:0000256" key="3">
    <source>
        <dbReference type="ARBA" id="ARBA00022490"/>
    </source>
</evidence>
<keyword evidence="7 10" id="KW-0648">Protein biosynthesis</keyword>
<evidence type="ECO:0000313" key="14">
    <source>
        <dbReference type="EMBL" id="UUX93442.1"/>
    </source>
</evidence>
<dbReference type="Gene3D" id="2.40.240.10">
    <property type="entry name" value="Ribosomal Protein L25, Chain P"/>
    <property type="match status" value="1"/>
</dbReference>
<dbReference type="InterPro" id="IPR011035">
    <property type="entry name" value="Ribosomal_bL25/Gln-tRNA_synth"/>
</dbReference>
<evidence type="ECO:0000256" key="8">
    <source>
        <dbReference type="ARBA" id="ARBA00023146"/>
    </source>
</evidence>
<dbReference type="GO" id="GO:0006424">
    <property type="term" value="P:glutamyl-tRNA aminoacylation"/>
    <property type="evidence" value="ECO:0007669"/>
    <property type="project" value="UniProtKB-UniRule"/>
</dbReference>
<dbReference type="GeneID" id="74306984"/>
<dbReference type="RefSeq" id="WP_257743580.1">
    <property type="nucleotide sequence ID" value="NZ_CP096115.1"/>
</dbReference>
<dbReference type="PANTHER" id="PTHR43097">
    <property type="entry name" value="GLUTAMINE-TRNA LIGASE"/>
    <property type="match status" value="1"/>
</dbReference>
<dbReference type="EMBL" id="CP096115">
    <property type="protein sequence ID" value="UUX93442.1"/>
    <property type="molecule type" value="Genomic_DNA"/>
</dbReference>
<dbReference type="PRINTS" id="PR00987">
    <property type="entry name" value="TRNASYNTHGLU"/>
</dbReference>
<name>A0A9E7PT82_9EURY</name>
<dbReference type="AlphaFoldDB" id="A0A9E7PT82"/>
<dbReference type="Pfam" id="PF03950">
    <property type="entry name" value="tRNA-synt_1c_C"/>
    <property type="match status" value="1"/>
</dbReference>
<evidence type="ECO:0000259" key="12">
    <source>
        <dbReference type="Pfam" id="PF03950"/>
    </source>
</evidence>
<comment type="function">
    <text evidence="10">Catalyzes the attachment of glutamate to tRNA(Glu) in a two-step reaction: glutamate is first activated by ATP to form Glu-AMP and then transferred to the acceptor end of tRNA(Glu).</text>
</comment>
<evidence type="ECO:0000256" key="5">
    <source>
        <dbReference type="ARBA" id="ARBA00022741"/>
    </source>
</evidence>
<dbReference type="InterPro" id="IPR020059">
    <property type="entry name" value="Glu/Gln-tRNA-synth_Ib_codon-bd"/>
</dbReference>
<evidence type="ECO:0000256" key="4">
    <source>
        <dbReference type="ARBA" id="ARBA00022598"/>
    </source>
</evidence>
<sequence>MSLDPRDFFFRHALLNAVQHENVPKAGTVLGMLMGKHPEFRTQAKEMSAILKDVLSEVEALPPEERKEKLMAIAPELLTEKKEKKEKEPLRELKNVGDNGVVMRFAPNPSGPLHLGHARAAYLNDYYVRKYGGKYVLRIEDTDPRRVEPENYKLLLDDITWLGLNITDIVYQSDRFDIYYEHGRKLIEIGGAYICTCDAESFRELKNSKKPCPCRDNSVEENLRQWDKMLAGGFAEGTVTVRVKTDVEHPDPAMRDFSIFRVVDSPPHPRKDVTVYPMMNLSVVVDDHLLGMTHVIRGKDHIANTRRQGYIYDYFGWKQPEYYHYGRMSVGDVVLSTSAMKAGISDGTYTGWDDIRLGTLKAIARRGIKPEAVRKAMVDLGVGQTDINFSWENLFAENKAIIDPVANRYFFVPEPVTFEISGAPSKTAEIPLYPNDSSRGVRKLDFTGKLHLSPGDIAGKSFVRLKDLFNVTITEKDGVILITYAGDSLEEAKEKHASIIQWLPYGRASVPCRMKRPDGDIEGLCEEGVKDMAGEEVQFERVGFVRIDSVSGDNVTAYFTHR</sequence>
<evidence type="ECO:0000259" key="11">
    <source>
        <dbReference type="Pfam" id="PF00749"/>
    </source>
</evidence>
<evidence type="ECO:0000256" key="2">
    <source>
        <dbReference type="ARBA" id="ARBA00008927"/>
    </source>
</evidence>
<keyword evidence="3 10" id="KW-0963">Cytoplasm</keyword>
<protein>
    <recommendedName>
        <fullName evidence="10">Glutamate--tRNA ligase</fullName>
        <ecNumber evidence="10">6.1.1.17</ecNumber>
    </recommendedName>
    <alternativeName>
        <fullName evidence="10">Glutamyl-tRNA synthetase</fullName>
        <shortName evidence="10">GluRS</shortName>
    </alternativeName>
</protein>
<dbReference type="InterPro" id="IPR050132">
    <property type="entry name" value="Gln/Glu-tRNA_Ligase"/>
</dbReference>
<feature type="domain" description="tRNA synthetases class I (E and Q) anti-codon binding" evidence="13">
    <location>
        <begin position="499"/>
        <end position="548"/>
    </location>
</feature>
<dbReference type="KEGG" id="mend:L6E24_04770"/>
<gene>
    <name evidence="10" type="primary">gltX</name>
    <name evidence="14" type="ORF">L6E24_04770</name>
</gene>
<dbReference type="Gene3D" id="2.40.240.100">
    <property type="match status" value="1"/>
</dbReference>
<dbReference type="Pfam" id="PF00749">
    <property type="entry name" value="tRNA-synt_1c"/>
    <property type="match status" value="1"/>
</dbReference>
<evidence type="ECO:0000256" key="7">
    <source>
        <dbReference type="ARBA" id="ARBA00022917"/>
    </source>
</evidence>
<comment type="similarity">
    <text evidence="2 10">Belongs to the class-I aminoacyl-tRNA synthetase family. Glutamate--tRNA ligase type 2 subfamily.</text>
</comment>
<proteinExistence type="inferred from homology"/>
<dbReference type="InterPro" id="IPR000924">
    <property type="entry name" value="Glu/Gln-tRNA-synth"/>
</dbReference>
<comment type="catalytic activity">
    <reaction evidence="9 10">
        <text>tRNA(Glu) + L-glutamate + ATP = L-glutamyl-tRNA(Glu) + AMP + diphosphate</text>
        <dbReference type="Rhea" id="RHEA:23540"/>
        <dbReference type="Rhea" id="RHEA-COMP:9663"/>
        <dbReference type="Rhea" id="RHEA-COMP:9680"/>
        <dbReference type="ChEBI" id="CHEBI:29985"/>
        <dbReference type="ChEBI" id="CHEBI:30616"/>
        <dbReference type="ChEBI" id="CHEBI:33019"/>
        <dbReference type="ChEBI" id="CHEBI:78442"/>
        <dbReference type="ChEBI" id="CHEBI:78520"/>
        <dbReference type="ChEBI" id="CHEBI:456215"/>
        <dbReference type="EC" id="6.1.1.17"/>
    </reaction>
</comment>
<dbReference type="Proteomes" id="UP001060368">
    <property type="component" value="Chromosome"/>
</dbReference>
<evidence type="ECO:0000256" key="6">
    <source>
        <dbReference type="ARBA" id="ARBA00022840"/>
    </source>
</evidence>
<evidence type="ECO:0000313" key="15">
    <source>
        <dbReference type="Proteomes" id="UP001060368"/>
    </source>
</evidence>
<keyword evidence="15" id="KW-1185">Reference proteome</keyword>
<keyword evidence="4 10" id="KW-0436">Ligase</keyword>
<dbReference type="InterPro" id="IPR004526">
    <property type="entry name" value="Glu-tRNA-synth_arc/euk"/>
</dbReference>
<dbReference type="SUPFAM" id="SSF52374">
    <property type="entry name" value="Nucleotidylyl transferase"/>
    <property type="match status" value="1"/>
</dbReference>
<keyword evidence="6 10" id="KW-0067">ATP-binding</keyword>
<dbReference type="NCBIfam" id="TIGR00463">
    <property type="entry name" value="gltX_arch"/>
    <property type="match status" value="1"/>
</dbReference>
<dbReference type="PROSITE" id="PS00178">
    <property type="entry name" value="AA_TRNA_LIGASE_I"/>
    <property type="match status" value="1"/>
</dbReference>
<accession>A0A9E7PT82</accession>
<dbReference type="GO" id="GO:0005829">
    <property type="term" value="C:cytosol"/>
    <property type="evidence" value="ECO:0007669"/>
    <property type="project" value="TreeGrafter"/>
</dbReference>
<dbReference type="InterPro" id="IPR020056">
    <property type="entry name" value="Rbsml_bL25/Gln-tRNA_synth_N"/>
</dbReference>